<keyword evidence="6" id="KW-0410">Iron transport</keyword>
<evidence type="ECO:0000256" key="7">
    <source>
        <dbReference type="ARBA" id="ARBA00022946"/>
    </source>
</evidence>
<evidence type="ECO:0000256" key="5">
    <source>
        <dbReference type="ARBA" id="ARBA00022448"/>
    </source>
</evidence>
<protein>
    <recommendedName>
        <fullName evidence="3">ferroxidase</fullName>
        <ecNumber evidence="3">1.16.3.1</ecNumber>
    </recommendedName>
</protein>
<dbReference type="PROSITE" id="PS50810">
    <property type="entry name" value="FRATAXIN_2"/>
    <property type="match status" value="1"/>
</dbReference>
<comment type="catalytic activity">
    <reaction evidence="12">
        <text>4 Fe(2+) + O2 + 4 H(+) = 4 Fe(3+) + 2 H2O</text>
        <dbReference type="Rhea" id="RHEA:11148"/>
        <dbReference type="ChEBI" id="CHEBI:15377"/>
        <dbReference type="ChEBI" id="CHEBI:15378"/>
        <dbReference type="ChEBI" id="CHEBI:15379"/>
        <dbReference type="ChEBI" id="CHEBI:29033"/>
        <dbReference type="ChEBI" id="CHEBI:29034"/>
        <dbReference type="EC" id="1.16.3.1"/>
    </reaction>
</comment>
<dbReference type="GO" id="GO:0008199">
    <property type="term" value="F:ferric iron binding"/>
    <property type="evidence" value="ECO:0007669"/>
    <property type="project" value="InterPro"/>
</dbReference>
<comment type="subcellular location">
    <subcellularLocation>
        <location evidence="1">Mitochondrion</location>
    </subcellularLocation>
</comment>
<comment type="similarity">
    <text evidence="2">Belongs to the frataxin family.</text>
</comment>
<dbReference type="InterPro" id="IPR036524">
    <property type="entry name" value="Frataxin/CyaY_sf"/>
</dbReference>
<evidence type="ECO:0000256" key="12">
    <source>
        <dbReference type="ARBA" id="ARBA00047990"/>
    </source>
</evidence>
<dbReference type="GO" id="GO:0006826">
    <property type="term" value="P:iron ion transport"/>
    <property type="evidence" value="ECO:0007669"/>
    <property type="project" value="UniProtKB-KW"/>
</dbReference>
<evidence type="ECO:0000256" key="3">
    <source>
        <dbReference type="ARBA" id="ARBA00013107"/>
    </source>
</evidence>
<evidence type="ECO:0000256" key="1">
    <source>
        <dbReference type="ARBA" id="ARBA00004173"/>
    </source>
</evidence>
<dbReference type="GO" id="GO:0034986">
    <property type="term" value="F:iron chaperone activity"/>
    <property type="evidence" value="ECO:0007669"/>
    <property type="project" value="TreeGrafter"/>
</dbReference>
<dbReference type="WBParaSite" id="nRc.2.0.1.t06967-RA">
    <property type="protein sequence ID" value="nRc.2.0.1.t06967-RA"/>
    <property type="gene ID" value="nRc.2.0.1.g06967"/>
</dbReference>
<dbReference type="GO" id="GO:0008198">
    <property type="term" value="F:ferrous iron binding"/>
    <property type="evidence" value="ECO:0007669"/>
    <property type="project" value="TreeGrafter"/>
</dbReference>
<keyword evidence="5" id="KW-0813">Transport</keyword>
<name>A0A915I0E2_ROMCU</name>
<evidence type="ECO:0000256" key="8">
    <source>
        <dbReference type="ARBA" id="ARBA00023002"/>
    </source>
</evidence>
<keyword evidence="4" id="KW-0409">Iron storage</keyword>
<keyword evidence="13" id="KW-0175">Coiled coil</keyword>
<dbReference type="SUPFAM" id="SSF55387">
    <property type="entry name" value="Frataxin/Nqo15-like"/>
    <property type="match status" value="1"/>
</dbReference>
<dbReference type="CDD" id="cd00503">
    <property type="entry name" value="Frataxin"/>
    <property type="match status" value="1"/>
</dbReference>
<keyword evidence="14" id="KW-1185">Reference proteome</keyword>
<dbReference type="EC" id="1.16.3.1" evidence="3"/>
<evidence type="ECO:0000256" key="6">
    <source>
        <dbReference type="ARBA" id="ARBA00022496"/>
    </source>
</evidence>
<dbReference type="Proteomes" id="UP000887565">
    <property type="component" value="Unplaced"/>
</dbReference>
<dbReference type="PANTHER" id="PTHR16821">
    <property type="entry name" value="FRATAXIN"/>
    <property type="match status" value="1"/>
</dbReference>
<dbReference type="PRINTS" id="PR00904">
    <property type="entry name" value="FRATAXIN"/>
</dbReference>
<organism evidence="14 15">
    <name type="scientific">Romanomermis culicivorax</name>
    <name type="common">Nematode worm</name>
    <dbReference type="NCBI Taxonomy" id="13658"/>
    <lineage>
        <taxon>Eukaryota</taxon>
        <taxon>Metazoa</taxon>
        <taxon>Ecdysozoa</taxon>
        <taxon>Nematoda</taxon>
        <taxon>Enoplea</taxon>
        <taxon>Dorylaimia</taxon>
        <taxon>Mermithida</taxon>
        <taxon>Mermithoidea</taxon>
        <taxon>Mermithidae</taxon>
        <taxon>Romanomermis</taxon>
    </lineage>
</organism>
<keyword evidence="11" id="KW-0496">Mitochondrion</keyword>
<feature type="coiled-coil region" evidence="13">
    <location>
        <begin position="41"/>
        <end position="68"/>
    </location>
</feature>
<sequence>MTSQLEDLMAAINKKYSTEKRKYLSEIGMLKRNLDVKELQLNSKGEEILRLRQENDGLRKKMAQFQRRCSNDFLDILLVKSNTASREPSTSVKMSTLIDSYCQTENFEDIIEKELQLRLEAFIRLYANEKNDPRNLRLESDGDLHMASQRLFCFRQQLTLKRSLCWTALKPHAKFAYLNSSYLSSSISIRLINHERIRPLTSGQMRFMPDKLTENQYHRLADETLESLCDYFEKLSDKYGKSSNLDIDVAHSMGVLTVSLVGSNGGIFVINKQTPNKQIWLSSPFSGPKRYDFCSGKWLYSHDGSCLHDLLTKEISEVFRDGKVDFGVCAYGK</sequence>
<dbReference type="PROSITE" id="PS01344">
    <property type="entry name" value="FRATAXIN_1"/>
    <property type="match status" value="1"/>
</dbReference>
<proteinExistence type="inferred from homology"/>
<reference evidence="15" key="1">
    <citation type="submission" date="2022-11" db="UniProtKB">
        <authorList>
            <consortium name="WormBaseParasite"/>
        </authorList>
    </citation>
    <scope>IDENTIFICATION</scope>
</reference>
<keyword evidence="10" id="KW-0406">Ion transport</keyword>
<dbReference type="GO" id="GO:0004322">
    <property type="term" value="F:ferroxidase activity"/>
    <property type="evidence" value="ECO:0007669"/>
    <property type="project" value="UniProtKB-EC"/>
</dbReference>
<dbReference type="GO" id="GO:0051537">
    <property type="term" value="F:2 iron, 2 sulfur cluster binding"/>
    <property type="evidence" value="ECO:0007669"/>
    <property type="project" value="TreeGrafter"/>
</dbReference>
<keyword evidence="8" id="KW-0560">Oxidoreductase</keyword>
<evidence type="ECO:0000256" key="4">
    <source>
        <dbReference type="ARBA" id="ARBA00022434"/>
    </source>
</evidence>
<dbReference type="GO" id="GO:0016226">
    <property type="term" value="P:iron-sulfur cluster assembly"/>
    <property type="evidence" value="ECO:0007669"/>
    <property type="project" value="InterPro"/>
</dbReference>
<dbReference type="NCBIfam" id="TIGR03421">
    <property type="entry name" value="FeS_CyaY"/>
    <property type="match status" value="1"/>
</dbReference>
<dbReference type="GO" id="GO:0005739">
    <property type="term" value="C:mitochondrion"/>
    <property type="evidence" value="ECO:0007669"/>
    <property type="project" value="UniProtKB-SubCell"/>
</dbReference>
<dbReference type="PANTHER" id="PTHR16821:SF2">
    <property type="entry name" value="FRATAXIN, MITOCHONDRIAL"/>
    <property type="match status" value="1"/>
</dbReference>
<dbReference type="Gene3D" id="3.30.920.10">
    <property type="entry name" value="Frataxin/CyaY"/>
    <property type="match status" value="1"/>
</dbReference>
<evidence type="ECO:0000256" key="10">
    <source>
        <dbReference type="ARBA" id="ARBA00023065"/>
    </source>
</evidence>
<evidence type="ECO:0000256" key="11">
    <source>
        <dbReference type="ARBA" id="ARBA00023128"/>
    </source>
</evidence>
<evidence type="ECO:0000256" key="2">
    <source>
        <dbReference type="ARBA" id="ARBA00008183"/>
    </source>
</evidence>
<dbReference type="GO" id="GO:0006879">
    <property type="term" value="P:intracellular iron ion homeostasis"/>
    <property type="evidence" value="ECO:0007669"/>
    <property type="project" value="UniProtKB-KW"/>
</dbReference>
<evidence type="ECO:0000313" key="15">
    <source>
        <dbReference type="WBParaSite" id="nRc.2.0.1.t06967-RA"/>
    </source>
</evidence>
<accession>A0A915I0E2</accession>
<keyword evidence="9" id="KW-0408">Iron</keyword>
<dbReference type="NCBIfam" id="TIGR03422">
    <property type="entry name" value="mito_frataxin"/>
    <property type="match status" value="1"/>
</dbReference>
<dbReference type="AlphaFoldDB" id="A0A915I0E2"/>
<dbReference type="InterPro" id="IPR017789">
    <property type="entry name" value="Frataxin"/>
</dbReference>
<dbReference type="Pfam" id="PF01491">
    <property type="entry name" value="Frataxin_Cyay"/>
    <property type="match status" value="1"/>
</dbReference>
<evidence type="ECO:0000256" key="13">
    <source>
        <dbReference type="SAM" id="Coils"/>
    </source>
</evidence>
<dbReference type="InterPro" id="IPR020895">
    <property type="entry name" value="Frataxin_CS"/>
</dbReference>
<evidence type="ECO:0000313" key="14">
    <source>
        <dbReference type="Proteomes" id="UP000887565"/>
    </source>
</evidence>
<dbReference type="InterPro" id="IPR002908">
    <property type="entry name" value="Frataxin/CyaY"/>
</dbReference>
<dbReference type="SMART" id="SM01219">
    <property type="entry name" value="Frataxin_Cyay"/>
    <property type="match status" value="1"/>
</dbReference>
<evidence type="ECO:0000256" key="9">
    <source>
        <dbReference type="ARBA" id="ARBA00023004"/>
    </source>
</evidence>
<keyword evidence="7" id="KW-0809">Transit peptide</keyword>